<evidence type="ECO:0000313" key="6">
    <source>
        <dbReference type="Proteomes" id="UP000283993"/>
    </source>
</evidence>
<feature type="region of interest" description="Disordered" evidence="2">
    <location>
        <begin position="27"/>
        <end position="47"/>
    </location>
</feature>
<dbReference type="AlphaFoldDB" id="A0A423PS64"/>
<comment type="caution">
    <text evidence="5">The sequence shown here is derived from an EMBL/GenBank/DDBJ whole genome shotgun (WGS) entry which is preliminary data.</text>
</comment>
<protein>
    <recommendedName>
        <fullName evidence="4">DUF4168 domain-containing protein</fullName>
    </recommendedName>
</protein>
<sequence>MNATSRIIAATLFGASLFVAAPVFAQGGGGGGAQAQAQSRIQAPDPSEVSDAQLEKFSEAQSDVREVRKDWQDKLQNAETQEKAMQNRQKATQEMVEAVRDSGLSVDEYNGIAKAAQSNPEFAKRVQDMR</sequence>
<keyword evidence="3" id="KW-0732">Signal</keyword>
<evidence type="ECO:0000259" key="4">
    <source>
        <dbReference type="Pfam" id="PF13767"/>
    </source>
</evidence>
<gene>
    <name evidence="5" type="ORF">SAOR_06550</name>
</gene>
<dbReference type="Proteomes" id="UP000283993">
    <property type="component" value="Unassembled WGS sequence"/>
</dbReference>
<proteinExistence type="predicted"/>
<dbReference type="InterPro" id="IPR025433">
    <property type="entry name" value="DUF4168"/>
</dbReference>
<keyword evidence="1" id="KW-0175">Coiled coil</keyword>
<feature type="coiled-coil region" evidence="1">
    <location>
        <begin position="61"/>
        <end position="101"/>
    </location>
</feature>
<evidence type="ECO:0000256" key="3">
    <source>
        <dbReference type="SAM" id="SignalP"/>
    </source>
</evidence>
<evidence type="ECO:0000256" key="1">
    <source>
        <dbReference type="SAM" id="Coils"/>
    </source>
</evidence>
<organism evidence="5 6">
    <name type="scientific">Salinisphaera orenii MK-B5</name>
    <dbReference type="NCBI Taxonomy" id="856730"/>
    <lineage>
        <taxon>Bacteria</taxon>
        <taxon>Pseudomonadati</taxon>
        <taxon>Pseudomonadota</taxon>
        <taxon>Gammaproteobacteria</taxon>
        <taxon>Salinisphaerales</taxon>
        <taxon>Salinisphaeraceae</taxon>
        <taxon>Salinisphaera</taxon>
    </lineage>
</organism>
<accession>A0A423PS64</accession>
<dbReference type="Pfam" id="PF13767">
    <property type="entry name" value="DUF4168"/>
    <property type="match status" value="1"/>
</dbReference>
<reference evidence="5 6" key="1">
    <citation type="submission" date="2013-10" db="EMBL/GenBank/DDBJ databases">
        <title>Salinisphaera orenii MK-B5 Genome Sequencing.</title>
        <authorList>
            <person name="Lai Q."/>
            <person name="Li C."/>
            <person name="Shao Z."/>
        </authorList>
    </citation>
    <scope>NUCLEOTIDE SEQUENCE [LARGE SCALE GENOMIC DNA]</scope>
    <source>
        <strain evidence="5 6">MK-B5</strain>
    </source>
</reference>
<feature type="signal peptide" evidence="3">
    <location>
        <begin position="1"/>
        <end position="25"/>
    </location>
</feature>
<feature type="domain" description="DUF4168" evidence="4">
    <location>
        <begin position="50"/>
        <end position="126"/>
    </location>
</feature>
<feature type="chain" id="PRO_5019517712" description="DUF4168 domain-containing protein" evidence="3">
    <location>
        <begin position="26"/>
        <end position="130"/>
    </location>
</feature>
<keyword evidence="6" id="KW-1185">Reference proteome</keyword>
<dbReference type="EMBL" id="AYKH01000010">
    <property type="protein sequence ID" value="ROO28361.1"/>
    <property type="molecule type" value="Genomic_DNA"/>
</dbReference>
<evidence type="ECO:0000313" key="5">
    <source>
        <dbReference type="EMBL" id="ROO28361.1"/>
    </source>
</evidence>
<name>A0A423PS64_9GAMM</name>
<evidence type="ECO:0000256" key="2">
    <source>
        <dbReference type="SAM" id="MobiDB-lite"/>
    </source>
</evidence>
<dbReference type="RefSeq" id="WP_185015570.1">
    <property type="nucleotide sequence ID" value="NZ_AYKH01000010.1"/>
</dbReference>